<feature type="compositionally biased region" description="Low complexity" evidence="1">
    <location>
        <begin position="8"/>
        <end position="31"/>
    </location>
</feature>
<comment type="caution">
    <text evidence="4">The sequence shown here is derived from an EMBL/GenBank/DDBJ whole genome shotgun (WGS) entry which is preliminary data.</text>
</comment>
<evidence type="ECO:0000313" key="4">
    <source>
        <dbReference type="EMBL" id="MBD9698048.1"/>
    </source>
</evidence>
<evidence type="ECO:0000256" key="2">
    <source>
        <dbReference type="SAM" id="Phobius"/>
    </source>
</evidence>
<accession>A0ABR9DLS1</accession>
<feature type="transmembrane region" description="Helical" evidence="2">
    <location>
        <begin position="252"/>
        <end position="278"/>
    </location>
</feature>
<dbReference type="SMART" id="SM00014">
    <property type="entry name" value="acidPPc"/>
    <property type="match status" value="1"/>
</dbReference>
<dbReference type="Pfam" id="PF01569">
    <property type="entry name" value="PAP2"/>
    <property type="match status" value="1"/>
</dbReference>
<name>A0ABR9DLS1_9MICO</name>
<keyword evidence="5" id="KW-1185">Reference proteome</keyword>
<feature type="transmembrane region" description="Helical" evidence="2">
    <location>
        <begin position="167"/>
        <end position="187"/>
    </location>
</feature>
<proteinExistence type="predicted"/>
<dbReference type="EMBL" id="JACZDF010000001">
    <property type="protein sequence ID" value="MBD9698048.1"/>
    <property type="molecule type" value="Genomic_DNA"/>
</dbReference>
<evidence type="ECO:0000259" key="3">
    <source>
        <dbReference type="SMART" id="SM00014"/>
    </source>
</evidence>
<feature type="transmembrane region" description="Helical" evidence="2">
    <location>
        <begin position="290"/>
        <end position="314"/>
    </location>
</feature>
<organism evidence="4 5">
    <name type="scientific">Flavimobilis rhizosphaerae</name>
    <dbReference type="NCBI Taxonomy" id="2775421"/>
    <lineage>
        <taxon>Bacteria</taxon>
        <taxon>Bacillati</taxon>
        <taxon>Actinomycetota</taxon>
        <taxon>Actinomycetes</taxon>
        <taxon>Micrococcales</taxon>
        <taxon>Jonesiaceae</taxon>
        <taxon>Flavimobilis</taxon>
    </lineage>
</organism>
<dbReference type="Proteomes" id="UP000642107">
    <property type="component" value="Unassembled WGS sequence"/>
</dbReference>
<feature type="transmembrane region" description="Helical" evidence="2">
    <location>
        <begin position="50"/>
        <end position="71"/>
    </location>
</feature>
<reference evidence="4 5" key="1">
    <citation type="submission" date="2020-09" db="EMBL/GenBank/DDBJ databases">
        <title>Flavimobilis rhizosphaerae sp. nov., isolated from rhizosphere soil of Spartina alterniflora.</title>
        <authorList>
            <person name="Hanqin C."/>
        </authorList>
    </citation>
    <scope>NUCLEOTIDE SEQUENCE [LARGE SCALE GENOMIC DNA]</scope>
    <source>
        <strain evidence="4 5">GY 10621</strain>
    </source>
</reference>
<feature type="transmembrane region" description="Helical" evidence="2">
    <location>
        <begin position="221"/>
        <end position="240"/>
    </location>
</feature>
<dbReference type="InterPro" id="IPR000326">
    <property type="entry name" value="PAP2/HPO"/>
</dbReference>
<keyword evidence="2" id="KW-0812">Transmembrane</keyword>
<evidence type="ECO:0000256" key="1">
    <source>
        <dbReference type="SAM" id="MobiDB-lite"/>
    </source>
</evidence>
<feature type="transmembrane region" description="Helical" evidence="2">
    <location>
        <begin position="194"/>
        <end position="215"/>
    </location>
</feature>
<evidence type="ECO:0000313" key="5">
    <source>
        <dbReference type="Proteomes" id="UP000642107"/>
    </source>
</evidence>
<feature type="transmembrane region" description="Helical" evidence="2">
    <location>
        <begin position="104"/>
        <end position="122"/>
    </location>
</feature>
<keyword evidence="2" id="KW-0472">Membrane</keyword>
<gene>
    <name evidence="4" type="ORF">IGS67_00850</name>
</gene>
<dbReference type="Gene3D" id="1.20.144.10">
    <property type="entry name" value="Phosphatidic acid phosphatase type 2/haloperoxidase"/>
    <property type="match status" value="1"/>
</dbReference>
<sequence length="323" mass="33107">MTWGGPGRDAAAPGRTATAPTAVVTPAPRTDAAPEHGRQARPAARVVPRIVALLTFAAFAVAFAQTVKIFLGTAAGQRFDELALRGSEHGSGTLWQVAEPVLDVVSVAFIVVAVVVVLVIAALRRAWGLGLQVAVLVAGANITTQILKRDLLERAQLDVLTQRPGNSLPSGHTTVAASVAIALLLVVPRRMRPYVALLGAAWTAATGVSTLVGQWHRPSDVLAALLVVGAWTGLVVAFTPRSAVDRTVGGSISTTAGVVVLGLGAFVGGGFTALTLGLGVTVPGLEADDVVAYAASVAAVVGLTCLLFLVALLLRQEAARRTH</sequence>
<dbReference type="SUPFAM" id="SSF48317">
    <property type="entry name" value="Acid phosphatase/Vanadium-dependent haloperoxidase"/>
    <property type="match status" value="1"/>
</dbReference>
<protein>
    <submittedName>
        <fullName evidence="4">Phosphatase PAP2 family protein</fullName>
    </submittedName>
</protein>
<dbReference type="InterPro" id="IPR036938">
    <property type="entry name" value="PAP2/HPO_sf"/>
</dbReference>
<keyword evidence="2" id="KW-1133">Transmembrane helix</keyword>
<feature type="transmembrane region" description="Helical" evidence="2">
    <location>
        <begin position="129"/>
        <end position="147"/>
    </location>
</feature>
<feature type="region of interest" description="Disordered" evidence="1">
    <location>
        <begin position="1"/>
        <end position="40"/>
    </location>
</feature>
<feature type="domain" description="Phosphatidic acid phosphatase type 2/haloperoxidase" evidence="3">
    <location>
        <begin position="129"/>
        <end position="236"/>
    </location>
</feature>